<evidence type="ECO:0000313" key="1">
    <source>
        <dbReference type="EMBL" id="SEO90713.1"/>
    </source>
</evidence>
<dbReference type="Proteomes" id="UP000181951">
    <property type="component" value="Unassembled WGS sequence"/>
</dbReference>
<dbReference type="EMBL" id="FODD01000054">
    <property type="protein sequence ID" value="SEO90713.1"/>
    <property type="molecule type" value="Genomic_DNA"/>
</dbReference>
<reference evidence="1 2" key="1">
    <citation type="submission" date="2016-10" db="EMBL/GenBank/DDBJ databases">
        <authorList>
            <person name="de Groot N.N."/>
        </authorList>
    </citation>
    <scope>NUCLEOTIDE SEQUENCE [LARGE SCALE GENOMIC DNA]</scope>
    <source>
        <strain evidence="1 2">CGMCC 4.2026</strain>
    </source>
</reference>
<proteinExistence type="predicted"/>
<protein>
    <submittedName>
        <fullName evidence="1">Uncharacterized protein</fullName>
    </submittedName>
</protein>
<keyword evidence="2" id="KW-1185">Reference proteome</keyword>
<evidence type="ECO:0000313" key="2">
    <source>
        <dbReference type="Proteomes" id="UP000181951"/>
    </source>
</evidence>
<organism evidence="1 2">
    <name type="scientific">Actinacidiphila rubida</name>
    <dbReference type="NCBI Taxonomy" id="310780"/>
    <lineage>
        <taxon>Bacteria</taxon>
        <taxon>Bacillati</taxon>
        <taxon>Actinomycetota</taxon>
        <taxon>Actinomycetes</taxon>
        <taxon>Kitasatosporales</taxon>
        <taxon>Streptomycetaceae</taxon>
        <taxon>Actinacidiphila</taxon>
    </lineage>
</organism>
<accession>A0A1H8TJG8</accession>
<gene>
    <name evidence="1" type="ORF">SAMN05216267_105414</name>
</gene>
<sequence>MRGVRPKVPSLSSSVMAGNVSHDSHLPRIWHFATPNQSGAAAVRASRLVNGRK</sequence>
<name>A0A1H8TJG8_9ACTN</name>
<dbReference type="AlphaFoldDB" id="A0A1H8TJG8"/>